<gene>
    <name evidence="5" type="ORF">UW92_C0004G0004</name>
</gene>
<comment type="similarity">
    <text evidence="1 2">Belongs to the peptidase M16 family.</text>
</comment>
<protein>
    <submittedName>
        <fullName evidence="5">Peptidase M16 domain protein</fullName>
    </submittedName>
</protein>
<dbReference type="InterPro" id="IPR011249">
    <property type="entry name" value="Metalloenz_LuxS/M16"/>
</dbReference>
<dbReference type="EMBL" id="LCKF01000004">
    <property type="protein sequence ID" value="KKT92221.1"/>
    <property type="molecule type" value="Genomic_DNA"/>
</dbReference>
<accession>A0A0G1L8G0</accession>
<reference evidence="5 6" key="1">
    <citation type="journal article" date="2015" name="Nature">
        <title>rRNA introns, odd ribosomes, and small enigmatic genomes across a large radiation of phyla.</title>
        <authorList>
            <person name="Brown C.T."/>
            <person name="Hug L.A."/>
            <person name="Thomas B.C."/>
            <person name="Sharon I."/>
            <person name="Castelle C.J."/>
            <person name="Singh A."/>
            <person name="Wilkins M.J."/>
            <person name="Williams K.H."/>
            <person name="Banfield J.F."/>
        </authorList>
    </citation>
    <scope>NUCLEOTIDE SEQUENCE [LARGE SCALE GENOMIC DNA]</scope>
</reference>
<sequence length="422" mass="47556">MQKPKRIILKNGMRLVLVPQKESLATTVLISVEAGSKYETKEVNGISHFLEHMCFKGTTKRPRPIDIVSELDGLGAQYNAFTGQELTSYYAKVKSGNAEKIINVIADMYMNPVFDPAEIEREKGVIIQEINMYEDTPARRVSDLFMGLVYGDQPAGWDVAGRKEVIEKITRDDFINYRKKHYVPQATIAVVAGAFNPREIAKKIEFYFSALPAGRKGSKLKTIELQKKPRELVHYKKSDQTHLILGFRAFGMHDKRRYALEVLAEVLGGGMSSRFFQTIREELGAAYYVGASADLLSDHGLFTMFAGADHTKIGQVISTALREFKRVTEELISTRELKMAKEHLLGNLFLSLETSDQLAYYYGMQEAMWERLMAPSEVAAKIKSVTPAEIRAVSRALVRNDRLNLAVIGPFKNKSFLDIVKV</sequence>
<evidence type="ECO:0000259" key="3">
    <source>
        <dbReference type="Pfam" id="PF00675"/>
    </source>
</evidence>
<dbReference type="GO" id="GO:0046872">
    <property type="term" value="F:metal ion binding"/>
    <property type="evidence" value="ECO:0007669"/>
    <property type="project" value="InterPro"/>
</dbReference>
<dbReference type="InterPro" id="IPR011765">
    <property type="entry name" value="Pept_M16_N"/>
</dbReference>
<organism evidence="5 6">
    <name type="scientific">Candidatus Jorgensenbacteria bacterium GW2011_GWA2_45_13</name>
    <dbReference type="NCBI Taxonomy" id="1618662"/>
    <lineage>
        <taxon>Bacteria</taxon>
        <taxon>Candidatus Joergenseniibacteriota</taxon>
    </lineage>
</organism>
<dbReference type="PROSITE" id="PS00143">
    <property type="entry name" value="INSULINASE"/>
    <property type="match status" value="1"/>
</dbReference>
<dbReference type="Pfam" id="PF00675">
    <property type="entry name" value="Peptidase_M16"/>
    <property type="match status" value="1"/>
</dbReference>
<dbReference type="SUPFAM" id="SSF63411">
    <property type="entry name" value="LuxS/MPP-like metallohydrolase"/>
    <property type="match status" value="2"/>
</dbReference>
<feature type="domain" description="Peptidase M16 N-terminal" evidence="3">
    <location>
        <begin position="22"/>
        <end position="154"/>
    </location>
</feature>
<dbReference type="InterPro" id="IPR050361">
    <property type="entry name" value="MPP/UQCRC_Complex"/>
</dbReference>
<dbReference type="GO" id="GO:0004222">
    <property type="term" value="F:metalloendopeptidase activity"/>
    <property type="evidence" value="ECO:0007669"/>
    <property type="project" value="InterPro"/>
</dbReference>
<dbReference type="InterPro" id="IPR001431">
    <property type="entry name" value="Pept_M16_Zn_BS"/>
</dbReference>
<dbReference type="Proteomes" id="UP000033966">
    <property type="component" value="Unassembled WGS sequence"/>
</dbReference>
<evidence type="ECO:0000256" key="1">
    <source>
        <dbReference type="ARBA" id="ARBA00007261"/>
    </source>
</evidence>
<feature type="domain" description="Peptidase M16 C-terminal" evidence="4">
    <location>
        <begin position="168"/>
        <end position="343"/>
    </location>
</feature>
<dbReference type="PANTHER" id="PTHR11851">
    <property type="entry name" value="METALLOPROTEASE"/>
    <property type="match status" value="1"/>
</dbReference>
<dbReference type="Pfam" id="PF05193">
    <property type="entry name" value="Peptidase_M16_C"/>
    <property type="match status" value="1"/>
</dbReference>
<dbReference type="PANTHER" id="PTHR11851:SF49">
    <property type="entry name" value="MITOCHONDRIAL-PROCESSING PEPTIDASE SUBUNIT ALPHA"/>
    <property type="match status" value="1"/>
</dbReference>
<proteinExistence type="inferred from homology"/>
<dbReference type="AlphaFoldDB" id="A0A0G1L8G0"/>
<dbReference type="GO" id="GO:0006508">
    <property type="term" value="P:proteolysis"/>
    <property type="evidence" value="ECO:0007669"/>
    <property type="project" value="InterPro"/>
</dbReference>
<name>A0A0G1L8G0_9BACT</name>
<evidence type="ECO:0000313" key="5">
    <source>
        <dbReference type="EMBL" id="KKT92221.1"/>
    </source>
</evidence>
<comment type="caution">
    <text evidence="5">The sequence shown here is derived from an EMBL/GenBank/DDBJ whole genome shotgun (WGS) entry which is preliminary data.</text>
</comment>
<dbReference type="InterPro" id="IPR007863">
    <property type="entry name" value="Peptidase_M16_C"/>
</dbReference>
<evidence type="ECO:0000256" key="2">
    <source>
        <dbReference type="RuleBase" id="RU004447"/>
    </source>
</evidence>
<evidence type="ECO:0000259" key="4">
    <source>
        <dbReference type="Pfam" id="PF05193"/>
    </source>
</evidence>
<dbReference type="Gene3D" id="3.30.830.10">
    <property type="entry name" value="Metalloenzyme, LuxS/M16 peptidase-like"/>
    <property type="match status" value="2"/>
</dbReference>
<evidence type="ECO:0000313" key="6">
    <source>
        <dbReference type="Proteomes" id="UP000033966"/>
    </source>
</evidence>